<dbReference type="Proteomes" id="UP000749559">
    <property type="component" value="Unassembled WGS sequence"/>
</dbReference>
<feature type="compositionally biased region" description="Pro residues" evidence="1">
    <location>
        <begin position="207"/>
        <end position="224"/>
    </location>
</feature>
<keyword evidence="4" id="KW-1185">Reference proteome</keyword>
<dbReference type="AlphaFoldDB" id="A0A8J1UGH2"/>
<dbReference type="EMBL" id="CAIIXF020000007">
    <property type="protein sequence ID" value="CAH1788824.1"/>
    <property type="molecule type" value="Genomic_DNA"/>
</dbReference>
<gene>
    <name evidence="3" type="ORF">OFUS_LOCUS14284</name>
</gene>
<keyword evidence="2" id="KW-0472">Membrane</keyword>
<feature type="transmembrane region" description="Helical" evidence="2">
    <location>
        <begin position="97"/>
        <end position="118"/>
    </location>
</feature>
<keyword evidence="2" id="KW-1133">Transmembrane helix</keyword>
<comment type="caution">
    <text evidence="3">The sequence shown here is derived from an EMBL/GenBank/DDBJ whole genome shotgun (WGS) entry which is preliminary data.</text>
</comment>
<protein>
    <submittedName>
        <fullName evidence="3">Uncharacterized protein</fullName>
    </submittedName>
</protein>
<evidence type="ECO:0000256" key="2">
    <source>
        <dbReference type="SAM" id="Phobius"/>
    </source>
</evidence>
<evidence type="ECO:0000313" key="4">
    <source>
        <dbReference type="Proteomes" id="UP000749559"/>
    </source>
</evidence>
<evidence type="ECO:0000256" key="1">
    <source>
        <dbReference type="SAM" id="MobiDB-lite"/>
    </source>
</evidence>
<feature type="transmembrane region" description="Helical" evidence="2">
    <location>
        <begin position="124"/>
        <end position="146"/>
    </location>
</feature>
<organism evidence="3 4">
    <name type="scientific">Owenia fusiformis</name>
    <name type="common">Polychaete worm</name>
    <dbReference type="NCBI Taxonomy" id="6347"/>
    <lineage>
        <taxon>Eukaryota</taxon>
        <taxon>Metazoa</taxon>
        <taxon>Spiralia</taxon>
        <taxon>Lophotrochozoa</taxon>
        <taxon>Annelida</taxon>
        <taxon>Polychaeta</taxon>
        <taxon>Sedentaria</taxon>
        <taxon>Canalipalpata</taxon>
        <taxon>Sabellida</taxon>
        <taxon>Oweniida</taxon>
        <taxon>Oweniidae</taxon>
        <taxon>Owenia</taxon>
    </lineage>
</organism>
<name>A0A8J1UGH2_OWEFU</name>
<proteinExistence type="predicted"/>
<accession>A0A8J1UGH2</accession>
<sequence>MYPKQEIVQHRGAPHIQNAYPSIPVSGTQPTQNMQPIPVGGTPPMQNMPPTGQANNIPMGTQSPYGQTGQLNVQPVIPVHGYSMITSEYRIHQARNLAISGILGIVVGIGFTIYATIADGMGEFIYIGPISICIGIGITILGAFMYKKAKESVATNAVGPRNTDVSNINAPQPTVLTEASQGAYPAALPPNGPHASSPLPGATFPTAPLPNSQPPPPYMPPPPYSGQSARGN</sequence>
<evidence type="ECO:0000313" key="3">
    <source>
        <dbReference type="EMBL" id="CAH1788824.1"/>
    </source>
</evidence>
<reference evidence="3" key="1">
    <citation type="submission" date="2022-03" db="EMBL/GenBank/DDBJ databases">
        <authorList>
            <person name="Martin C."/>
        </authorList>
    </citation>
    <scope>NUCLEOTIDE SEQUENCE</scope>
</reference>
<keyword evidence="2" id="KW-0812">Transmembrane</keyword>
<feature type="region of interest" description="Disordered" evidence="1">
    <location>
        <begin position="181"/>
        <end position="232"/>
    </location>
</feature>